<keyword evidence="5 9" id="KW-0732">Signal</keyword>
<gene>
    <name evidence="12" type="ORF">HNQ88_003843</name>
</gene>
<dbReference type="Pfam" id="PF07715">
    <property type="entry name" value="Plug"/>
    <property type="match status" value="1"/>
</dbReference>
<evidence type="ECO:0000259" key="11">
    <source>
        <dbReference type="Pfam" id="PF14905"/>
    </source>
</evidence>
<keyword evidence="7 8" id="KW-0998">Cell outer membrane</keyword>
<evidence type="ECO:0000256" key="3">
    <source>
        <dbReference type="ARBA" id="ARBA00022452"/>
    </source>
</evidence>
<dbReference type="SUPFAM" id="SSF56935">
    <property type="entry name" value="Porins"/>
    <property type="match status" value="1"/>
</dbReference>
<dbReference type="InterPro" id="IPR008969">
    <property type="entry name" value="CarboxyPept-like_regulatory"/>
</dbReference>
<organism evidence="12 13">
    <name type="scientific">Aureibacter tunicatorum</name>
    <dbReference type="NCBI Taxonomy" id="866807"/>
    <lineage>
        <taxon>Bacteria</taxon>
        <taxon>Pseudomonadati</taxon>
        <taxon>Bacteroidota</taxon>
        <taxon>Cytophagia</taxon>
        <taxon>Cytophagales</taxon>
        <taxon>Persicobacteraceae</taxon>
        <taxon>Aureibacter</taxon>
    </lineage>
</organism>
<keyword evidence="13" id="KW-1185">Reference proteome</keyword>
<dbReference type="RefSeq" id="WP_309940983.1">
    <property type="nucleotide sequence ID" value="NZ_AP025306.1"/>
</dbReference>
<evidence type="ECO:0000313" key="13">
    <source>
        <dbReference type="Proteomes" id="UP001185092"/>
    </source>
</evidence>
<dbReference type="Gene3D" id="2.40.170.20">
    <property type="entry name" value="TonB-dependent receptor, beta-barrel domain"/>
    <property type="match status" value="1"/>
</dbReference>
<evidence type="ECO:0000256" key="9">
    <source>
        <dbReference type="SAM" id="SignalP"/>
    </source>
</evidence>
<evidence type="ECO:0000256" key="8">
    <source>
        <dbReference type="PROSITE-ProRule" id="PRU01360"/>
    </source>
</evidence>
<keyword evidence="3 8" id="KW-1134">Transmembrane beta strand</keyword>
<dbReference type="InterPro" id="IPR012910">
    <property type="entry name" value="Plug_dom"/>
</dbReference>
<dbReference type="Pfam" id="PF14905">
    <property type="entry name" value="OMP_b-brl_3"/>
    <property type="match status" value="1"/>
</dbReference>
<feature type="domain" description="Outer membrane protein beta-barrel" evidence="11">
    <location>
        <begin position="403"/>
        <end position="769"/>
    </location>
</feature>
<name>A0AAE3XPI7_9BACT</name>
<evidence type="ECO:0000259" key="10">
    <source>
        <dbReference type="Pfam" id="PF07715"/>
    </source>
</evidence>
<evidence type="ECO:0000256" key="7">
    <source>
        <dbReference type="ARBA" id="ARBA00023237"/>
    </source>
</evidence>
<evidence type="ECO:0000256" key="1">
    <source>
        <dbReference type="ARBA" id="ARBA00004571"/>
    </source>
</evidence>
<feature type="signal peptide" evidence="9">
    <location>
        <begin position="1"/>
        <end position="20"/>
    </location>
</feature>
<keyword evidence="4 8" id="KW-0812">Transmembrane</keyword>
<dbReference type="Proteomes" id="UP001185092">
    <property type="component" value="Unassembled WGS sequence"/>
</dbReference>
<dbReference type="PROSITE" id="PS52016">
    <property type="entry name" value="TONB_DEPENDENT_REC_3"/>
    <property type="match status" value="1"/>
</dbReference>
<proteinExistence type="inferred from homology"/>
<dbReference type="SUPFAM" id="SSF49464">
    <property type="entry name" value="Carboxypeptidase regulatory domain-like"/>
    <property type="match status" value="1"/>
</dbReference>
<dbReference type="InterPro" id="IPR041700">
    <property type="entry name" value="OMP_b-brl_3"/>
</dbReference>
<evidence type="ECO:0000256" key="6">
    <source>
        <dbReference type="ARBA" id="ARBA00023136"/>
    </source>
</evidence>
<comment type="similarity">
    <text evidence="8">Belongs to the TonB-dependent receptor family.</text>
</comment>
<sequence length="787" mass="88967">MKYFIALALLLVQVSGIAQRGIGKDNVKISGKIVEDRSDNPIEFASILLIDKDSGKTLDGITTSPSGDFEILTQATNFFIEVRFMGFTSKRFDENYEGKKSIDLGLIKLEEDSKMLKNVVVEGERSQTEFKLDRRVFNVGSDLSTTGASALEVLDNVPSVEVSIDGEISLRGSSGVNILINGKPSVLAKEGGTVLGTLTADMIEKIEVITSPSAKYEAEGTTGIINIVLKKEDRKGVNGSVSLNTGVPDNHSVGFSLNRRSEKLNLFSQIGVGRRLMPYDIETINKDIESGKVIENVGERNKYETFYNLILGADYNINPHNVITLSGSFAFEQEDEYADLNYRALSSTGALEDEWLRDEDTEATNPKYQYELHYKKTFEGDEDRSLLFSAIGDFFGKDQSSVFKERNELTQRSIRDFMDAQYIFSVDYTHPFTEKVKVELGSQYKIGNVLSDFELSDYNDGEWIINENATNVFDYMQKVFGVYSSASYEGDKFGLKMGVRMENTALDTELKNTNEVNNQNFTDFFPSVHASYKFNDNLSMQAGYSSRITRPSLWDLNPFVNIRDVYNVSMGNPNLTPEYTDSYEFTTIYKHNDFSFSLGVYHRFTTDVIEDILTYQDGISISKPENVGDNSAVGAEFNMDYTPFKWLVFIGGFNYNYFKRTGTWEEMNFNFESDQWRARLKTKLKLPKDFDVELTGMYRSDVQTVQSTRASFMTADMGVRKKILKGKAVLNLSVRDIFASRVYESESSTDAFYLYEMRQRGRSVIFGVSFGFGKGEAMEYSSGHKFH</sequence>
<evidence type="ECO:0000256" key="4">
    <source>
        <dbReference type="ARBA" id="ARBA00022692"/>
    </source>
</evidence>
<reference evidence="12" key="1">
    <citation type="submission" date="2023-07" db="EMBL/GenBank/DDBJ databases">
        <title>Genomic Encyclopedia of Type Strains, Phase IV (KMG-IV): sequencing the most valuable type-strain genomes for metagenomic binning, comparative biology and taxonomic classification.</title>
        <authorList>
            <person name="Goeker M."/>
        </authorList>
    </citation>
    <scope>NUCLEOTIDE SEQUENCE</scope>
    <source>
        <strain evidence="12">DSM 26174</strain>
    </source>
</reference>
<comment type="subcellular location">
    <subcellularLocation>
        <location evidence="1 8">Cell outer membrane</location>
        <topology evidence="1 8">Multi-pass membrane protein</topology>
    </subcellularLocation>
</comment>
<evidence type="ECO:0000313" key="12">
    <source>
        <dbReference type="EMBL" id="MDR6240767.1"/>
    </source>
</evidence>
<evidence type="ECO:0000256" key="2">
    <source>
        <dbReference type="ARBA" id="ARBA00022448"/>
    </source>
</evidence>
<keyword evidence="6 8" id="KW-0472">Membrane</keyword>
<dbReference type="GO" id="GO:0015344">
    <property type="term" value="F:siderophore uptake transmembrane transporter activity"/>
    <property type="evidence" value="ECO:0007669"/>
    <property type="project" value="TreeGrafter"/>
</dbReference>
<dbReference type="InterPro" id="IPR036942">
    <property type="entry name" value="Beta-barrel_TonB_sf"/>
</dbReference>
<dbReference type="GO" id="GO:0009279">
    <property type="term" value="C:cell outer membrane"/>
    <property type="evidence" value="ECO:0007669"/>
    <property type="project" value="UniProtKB-SubCell"/>
</dbReference>
<feature type="chain" id="PRO_5041905869" evidence="9">
    <location>
        <begin position="21"/>
        <end position="787"/>
    </location>
</feature>
<dbReference type="EMBL" id="JAVDQD010000005">
    <property type="protein sequence ID" value="MDR6240767.1"/>
    <property type="molecule type" value="Genomic_DNA"/>
</dbReference>
<dbReference type="InterPro" id="IPR039426">
    <property type="entry name" value="TonB-dep_rcpt-like"/>
</dbReference>
<dbReference type="Gene3D" id="2.170.130.10">
    <property type="entry name" value="TonB-dependent receptor, plug domain"/>
    <property type="match status" value="1"/>
</dbReference>
<keyword evidence="12" id="KW-0675">Receptor</keyword>
<evidence type="ECO:0000256" key="5">
    <source>
        <dbReference type="ARBA" id="ARBA00022729"/>
    </source>
</evidence>
<protein>
    <submittedName>
        <fullName evidence="12">Outer membrane receptor protein involved in Fe transport</fullName>
    </submittedName>
</protein>
<dbReference type="PANTHER" id="PTHR30069">
    <property type="entry name" value="TONB-DEPENDENT OUTER MEMBRANE RECEPTOR"/>
    <property type="match status" value="1"/>
</dbReference>
<dbReference type="Pfam" id="PF13715">
    <property type="entry name" value="CarbopepD_reg_2"/>
    <property type="match status" value="1"/>
</dbReference>
<accession>A0AAE3XPI7</accession>
<dbReference type="AlphaFoldDB" id="A0AAE3XPI7"/>
<comment type="caution">
    <text evidence="12">The sequence shown here is derived from an EMBL/GenBank/DDBJ whole genome shotgun (WGS) entry which is preliminary data.</text>
</comment>
<dbReference type="PANTHER" id="PTHR30069:SF29">
    <property type="entry name" value="HEMOGLOBIN AND HEMOGLOBIN-HAPTOGLOBIN-BINDING PROTEIN 1-RELATED"/>
    <property type="match status" value="1"/>
</dbReference>
<keyword evidence="2 8" id="KW-0813">Transport</keyword>
<dbReference type="GO" id="GO:0044718">
    <property type="term" value="P:siderophore transmembrane transport"/>
    <property type="evidence" value="ECO:0007669"/>
    <property type="project" value="TreeGrafter"/>
</dbReference>
<dbReference type="InterPro" id="IPR037066">
    <property type="entry name" value="Plug_dom_sf"/>
</dbReference>
<feature type="domain" description="TonB-dependent receptor plug" evidence="10">
    <location>
        <begin position="148"/>
        <end position="223"/>
    </location>
</feature>